<evidence type="ECO:0000259" key="12">
    <source>
        <dbReference type="Pfam" id="PF00593"/>
    </source>
</evidence>
<evidence type="ECO:0000256" key="9">
    <source>
        <dbReference type="ARBA" id="ARBA00023077"/>
    </source>
</evidence>
<keyword evidence="3" id="KW-1134">Transmembrane beta strand</keyword>
<keyword evidence="7" id="KW-0408">Iron</keyword>
<keyword evidence="9" id="KW-0798">TonB box</keyword>
<dbReference type="Proteomes" id="UP000621455">
    <property type="component" value="Unassembled WGS sequence"/>
</dbReference>
<keyword evidence="6" id="KW-0732">Signal</keyword>
<proteinExistence type="predicted"/>
<evidence type="ECO:0000256" key="6">
    <source>
        <dbReference type="ARBA" id="ARBA00022729"/>
    </source>
</evidence>
<dbReference type="Gene3D" id="2.40.170.20">
    <property type="entry name" value="TonB-dependent receptor, beta-barrel domain"/>
    <property type="match status" value="1"/>
</dbReference>
<protein>
    <submittedName>
        <fullName evidence="13">TonB-dependent receptor</fullName>
    </submittedName>
</protein>
<dbReference type="RefSeq" id="WP_167087224.1">
    <property type="nucleotide sequence ID" value="NZ_WHJG01000011.1"/>
</dbReference>
<comment type="subcellular location">
    <subcellularLocation>
        <location evidence="1">Cell outer membrane</location>
        <topology evidence="1">Multi-pass membrane protein</topology>
    </subcellularLocation>
</comment>
<name>A0ABX0NHE1_9BURK</name>
<accession>A0ABX0NHE1</accession>
<sequence>MNNAPGAWNWNCPAAPGRTACLWGGYAFAGAWQPLTVSLGTTYVGERFADLRNSYRVPSALVWDAGARYAIGKREGVQLSLKNLANRR</sequence>
<evidence type="ECO:0000256" key="11">
    <source>
        <dbReference type="ARBA" id="ARBA00023237"/>
    </source>
</evidence>
<evidence type="ECO:0000256" key="8">
    <source>
        <dbReference type="ARBA" id="ARBA00023065"/>
    </source>
</evidence>
<dbReference type="PANTHER" id="PTHR32552">
    <property type="entry name" value="FERRICHROME IRON RECEPTOR-RELATED"/>
    <property type="match status" value="1"/>
</dbReference>
<evidence type="ECO:0000256" key="10">
    <source>
        <dbReference type="ARBA" id="ARBA00023136"/>
    </source>
</evidence>
<dbReference type="InterPro" id="IPR039426">
    <property type="entry name" value="TonB-dep_rcpt-like"/>
</dbReference>
<dbReference type="Pfam" id="PF00593">
    <property type="entry name" value="TonB_dep_Rec_b-barrel"/>
    <property type="match status" value="1"/>
</dbReference>
<keyword evidence="8" id="KW-0406">Ion transport</keyword>
<dbReference type="InterPro" id="IPR000531">
    <property type="entry name" value="Beta-barrel_TonB"/>
</dbReference>
<keyword evidence="14" id="KW-1185">Reference proteome</keyword>
<evidence type="ECO:0000256" key="2">
    <source>
        <dbReference type="ARBA" id="ARBA00022448"/>
    </source>
</evidence>
<evidence type="ECO:0000313" key="14">
    <source>
        <dbReference type="Proteomes" id="UP000621455"/>
    </source>
</evidence>
<feature type="domain" description="TonB-dependent receptor-like beta-barrel" evidence="12">
    <location>
        <begin position="13"/>
        <end position="84"/>
    </location>
</feature>
<keyword evidence="11" id="KW-0998">Cell outer membrane</keyword>
<keyword evidence="2" id="KW-0813">Transport</keyword>
<keyword evidence="10" id="KW-0472">Membrane</keyword>
<dbReference type="SUPFAM" id="SSF56935">
    <property type="entry name" value="Porins"/>
    <property type="match status" value="1"/>
</dbReference>
<keyword evidence="13" id="KW-0675">Receptor</keyword>
<comment type="caution">
    <text evidence="13">The sequence shown here is derived from an EMBL/GenBank/DDBJ whole genome shotgun (WGS) entry which is preliminary data.</text>
</comment>
<evidence type="ECO:0000256" key="5">
    <source>
        <dbReference type="ARBA" id="ARBA00022692"/>
    </source>
</evidence>
<keyword evidence="4" id="KW-0410">Iron transport</keyword>
<evidence type="ECO:0000313" key="13">
    <source>
        <dbReference type="EMBL" id="NHZ80275.1"/>
    </source>
</evidence>
<evidence type="ECO:0000256" key="7">
    <source>
        <dbReference type="ARBA" id="ARBA00023004"/>
    </source>
</evidence>
<organism evidence="13 14">
    <name type="scientific">Massilia frigida</name>
    <dbReference type="NCBI Taxonomy" id="2609281"/>
    <lineage>
        <taxon>Bacteria</taxon>
        <taxon>Pseudomonadati</taxon>
        <taxon>Pseudomonadota</taxon>
        <taxon>Betaproteobacteria</taxon>
        <taxon>Burkholderiales</taxon>
        <taxon>Oxalobacteraceae</taxon>
        <taxon>Telluria group</taxon>
        <taxon>Massilia</taxon>
    </lineage>
</organism>
<evidence type="ECO:0000256" key="1">
    <source>
        <dbReference type="ARBA" id="ARBA00004571"/>
    </source>
</evidence>
<keyword evidence="5" id="KW-0812">Transmembrane</keyword>
<dbReference type="InterPro" id="IPR036942">
    <property type="entry name" value="Beta-barrel_TonB_sf"/>
</dbReference>
<reference evidence="13 14" key="1">
    <citation type="submission" date="2019-10" db="EMBL/GenBank/DDBJ databases">
        <title>Taxonomy of Antarctic Massilia spp.: description of Massilia rubra sp. nov., Massilia aquatica sp. nov., Massilia mucilaginosa sp. nov., Massilia frigida sp. nov. isolated from streams, lakes and regoliths.</title>
        <authorList>
            <person name="Holochova P."/>
            <person name="Sedlacek I."/>
            <person name="Kralova S."/>
            <person name="Maslanova I."/>
            <person name="Busse H.-J."/>
            <person name="Stankova E."/>
            <person name="Vrbovska V."/>
            <person name="Kovarovic V."/>
            <person name="Bartak M."/>
            <person name="Svec P."/>
            <person name="Pantucek R."/>
        </authorList>
    </citation>
    <scope>NUCLEOTIDE SEQUENCE [LARGE SCALE GENOMIC DNA]</scope>
    <source>
        <strain evidence="13 14">CCM 8695</strain>
    </source>
</reference>
<evidence type="ECO:0000256" key="4">
    <source>
        <dbReference type="ARBA" id="ARBA00022496"/>
    </source>
</evidence>
<evidence type="ECO:0000256" key="3">
    <source>
        <dbReference type="ARBA" id="ARBA00022452"/>
    </source>
</evidence>
<dbReference type="PANTHER" id="PTHR32552:SF68">
    <property type="entry name" value="FERRICHROME OUTER MEMBRANE TRANSPORTER_PHAGE RECEPTOR"/>
    <property type="match status" value="1"/>
</dbReference>
<dbReference type="EMBL" id="WHJG01000011">
    <property type="protein sequence ID" value="NHZ80275.1"/>
    <property type="molecule type" value="Genomic_DNA"/>
</dbReference>
<gene>
    <name evidence="13" type="ORF">F2P44_13470</name>
</gene>